<accession>S3DLA4</accession>
<dbReference type="Pfam" id="PF01029">
    <property type="entry name" value="NusB"/>
    <property type="match status" value="1"/>
</dbReference>
<dbReference type="SUPFAM" id="SSF48013">
    <property type="entry name" value="NusB-like"/>
    <property type="match status" value="1"/>
</dbReference>
<evidence type="ECO:0000256" key="4">
    <source>
        <dbReference type="ARBA" id="ARBA00023015"/>
    </source>
</evidence>
<evidence type="ECO:0000313" key="9">
    <source>
        <dbReference type="Proteomes" id="UP000053688"/>
    </source>
</evidence>
<evidence type="ECO:0000256" key="5">
    <source>
        <dbReference type="ARBA" id="ARBA00023163"/>
    </source>
</evidence>
<protein>
    <recommendedName>
        <fullName evidence="6">Transcription antitermination protein NusB</fullName>
    </recommendedName>
    <alternativeName>
        <fullName evidence="6">Antitermination factor NusB</fullName>
    </alternativeName>
</protein>
<keyword evidence="9" id="KW-1185">Reference proteome</keyword>
<dbReference type="AlphaFoldDB" id="S3DLA4"/>
<keyword evidence="3 6" id="KW-0694">RNA-binding</keyword>
<evidence type="ECO:0000256" key="6">
    <source>
        <dbReference type="HAMAP-Rule" id="MF_00073"/>
    </source>
</evidence>
<comment type="similarity">
    <text evidence="1 6">Belongs to the NusB family.</text>
</comment>
<name>S3DLA4_9GAMM</name>
<keyword evidence="5 6" id="KW-0804">Transcription</keyword>
<organism evidence="8 9">
    <name type="scientific">Candidatus Photodesmus katoptron Akat1</name>
    <dbReference type="NCBI Taxonomy" id="1236703"/>
    <lineage>
        <taxon>Bacteria</taxon>
        <taxon>Pseudomonadati</taxon>
        <taxon>Pseudomonadota</taxon>
        <taxon>Gammaproteobacteria</taxon>
        <taxon>Vibrionales</taxon>
        <taxon>Vibrionaceae</taxon>
        <taxon>Candidatus Photodesmus</taxon>
    </lineage>
</organism>
<comment type="function">
    <text evidence="6">Involved in transcription antitermination. Required for transcription of ribosomal RNA (rRNA) genes. Binds specifically to the boxA antiterminator sequence of the ribosomal RNA (rrn) operons.</text>
</comment>
<dbReference type="Proteomes" id="UP000053688">
    <property type="component" value="Unassembled WGS sequence"/>
</dbReference>
<keyword evidence="2 6" id="KW-0889">Transcription antitermination</keyword>
<evidence type="ECO:0000313" key="8">
    <source>
        <dbReference type="EMBL" id="EPE37934.1"/>
    </source>
</evidence>
<dbReference type="GO" id="GO:0006353">
    <property type="term" value="P:DNA-templated transcription termination"/>
    <property type="evidence" value="ECO:0007669"/>
    <property type="project" value="UniProtKB-UniRule"/>
</dbReference>
<evidence type="ECO:0000256" key="3">
    <source>
        <dbReference type="ARBA" id="ARBA00022884"/>
    </source>
</evidence>
<evidence type="ECO:0000256" key="1">
    <source>
        <dbReference type="ARBA" id="ARBA00005952"/>
    </source>
</evidence>
<dbReference type="InterPro" id="IPR006027">
    <property type="entry name" value="NusB_RsmB_TIM44"/>
</dbReference>
<dbReference type="NCBIfam" id="TIGR01951">
    <property type="entry name" value="nusB"/>
    <property type="match status" value="1"/>
</dbReference>
<keyword evidence="4 6" id="KW-0805">Transcription regulation</keyword>
<dbReference type="HAMAP" id="MF_00073">
    <property type="entry name" value="NusB"/>
    <property type="match status" value="1"/>
</dbReference>
<dbReference type="eggNOG" id="COG0781">
    <property type="taxonomic scope" value="Bacteria"/>
</dbReference>
<gene>
    <name evidence="6 8" type="primary">nusB</name>
    <name evidence="8" type="ORF">O1U_0397</name>
</gene>
<dbReference type="GO" id="GO:0031564">
    <property type="term" value="P:transcription antitermination"/>
    <property type="evidence" value="ECO:0007669"/>
    <property type="project" value="UniProtKB-KW"/>
</dbReference>
<dbReference type="GO" id="GO:0005829">
    <property type="term" value="C:cytosol"/>
    <property type="evidence" value="ECO:0007669"/>
    <property type="project" value="TreeGrafter"/>
</dbReference>
<evidence type="ECO:0000259" key="7">
    <source>
        <dbReference type="Pfam" id="PF01029"/>
    </source>
</evidence>
<sequence length="147" mass="17243">MKAVSRRNARQFALQAIYSWQITRFDLAIIEKHFLSADKYEEEKYHALEPSLSMPETDVTYFRRILSGVILSHLELDRWIYPYLSRSIKDLGMMELALLRIAIYEMKYCSIPYKVVINEAIELAKLFAAEDSYKFVNGILDKVSHVQ</sequence>
<dbReference type="Gene3D" id="1.10.940.10">
    <property type="entry name" value="NusB-like"/>
    <property type="match status" value="1"/>
</dbReference>
<reference evidence="8 9" key="1">
    <citation type="journal article" date="2014" name="Environ. Microbiol.">
        <title>Genomic signatures of obligate host dependence in the luminous bacterial symbiont of a vertebrate.</title>
        <authorList>
            <person name="Hendry T.A."/>
            <person name="de Wet J.R."/>
            <person name="Dunlap P.V."/>
        </authorList>
    </citation>
    <scope>NUCLEOTIDE SEQUENCE [LARGE SCALE GENOMIC DNA]</scope>
    <source>
        <strain evidence="8 9">Akat1</strain>
    </source>
</reference>
<dbReference type="PANTHER" id="PTHR11078:SF3">
    <property type="entry name" value="ANTITERMINATION NUSB DOMAIN-CONTAINING PROTEIN"/>
    <property type="match status" value="1"/>
</dbReference>
<dbReference type="InterPro" id="IPR035926">
    <property type="entry name" value="NusB-like_sf"/>
</dbReference>
<evidence type="ECO:0000256" key="2">
    <source>
        <dbReference type="ARBA" id="ARBA00022814"/>
    </source>
</evidence>
<comment type="caution">
    <text evidence="8">The sequence shown here is derived from an EMBL/GenBank/DDBJ whole genome shotgun (WGS) entry which is preliminary data.</text>
</comment>
<feature type="domain" description="NusB/RsmB/TIM44" evidence="7">
    <location>
        <begin position="7"/>
        <end position="144"/>
    </location>
</feature>
<dbReference type="GO" id="GO:0003723">
    <property type="term" value="F:RNA binding"/>
    <property type="evidence" value="ECO:0007669"/>
    <property type="project" value="UniProtKB-UniRule"/>
</dbReference>
<dbReference type="InterPro" id="IPR011605">
    <property type="entry name" value="NusB_fam"/>
</dbReference>
<dbReference type="PANTHER" id="PTHR11078">
    <property type="entry name" value="N UTILIZATION SUBSTANCE PROTEIN B-RELATED"/>
    <property type="match status" value="1"/>
</dbReference>
<dbReference type="STRING" id="28176.CF66_4068"/>
<proteinExistence type="inferred from homology"/>
<dbReference type="EMBL" id="AMSD01000001">
    <property type="protein sequence ID" value="EPE37934.1"/>
    <property type="molecule type" value="Genomic_DNA"/>
</dbReference>
<dbReference type="PATRIC" id="fig|1236703.3.peg.392"/>